<dbReference type="InterPro" id="IPR017452">
    <property type="entry name" value="GPCR_Rhodpsn_7TM"/>
</dbReference>
<dbReference type="GO" id="GO:0004930">
    <property type="term" value="F:G protein-coupled receptor activity"/>
    <property type="evidence" value="ECO:0007669"/>
    <property type="project" value="UniProtKB-KW"/>
</dbReference>
<feature type="transmembrane region" description="Helical" evidence="9">
    <location>
        <begin position="145"/>
        <end position="166"/>
    </location>
</feature>
<evidence type="ECO:0000256" key="6">
    <source>
        <dbReference type="ARBA" id="ARBA00023136"/>
    </source>
</evidence>
<keyword evidence="4 9" id="KW-1133">Transmembrane helix</keyword>
<keyword evidence="12" id="KW-1185">Reference proteome</keyword>
<feature type="transmembrane region" description="Helical" evidence="9">
    <location>
        <begin position="262"/>
        <end position="284"/>
    </location>
</feature>
<dbReference type="InterPro" id="IPR000276">
    <property type="entry name" value="GPCR_Rhodpsn"/>
</dbReference>
<dbReference type="Gene3D" id="1.20.1070.10">
    <property type="entry name" value="Rhodopsin 7-helix transmembrane proteins"/>
    <property type="match status" value="1"/>
</dbReference>
<evidence type="ECO:0000259" key="10">
    <source>
        <dbReference type="PROSITE" id="PS50262"/>
    </source>
</evidence>
<feature type="transmembrane region" description="Helical" evidence="9">
    <location>
        <begin position="214"/>
        <end position="233"/>
    </location>
</feature>
<dbReference type="SUPFAM" id="SSF81321">
    <property type="entry name" value="Family A G protein-coupled receptor-like"/>
    <property type="match status" value="1"/>
</dbReference>
<organism evidence="11 12">
    <name type="scientific">Electrophorus electricus</name>
    <name type="common">Electric eel</name>
    <name type="synonym">Gymnotus electricus</name>
    <dbReference type="NCBI Taxonomy" id="8005"/>
    <lineage>
        <taxon>Eukaryota</taxon>
        <taxon>Metazoa</taxon>
        <taxon>Chordata</taxon>
        <taxon>Craniata</taxon>
        <taxon>Vertebrata</taxon>
        <taxon>Euteleostomi</taxon>
        <taxon>Actinopterygii</taxon>
        <taxon>Neopterygii</taxon>
        <taxon>Teleostei</taxon>
        <taxon>Ostariophysi</taxon>
        <taxon>Gymnotiformes</taxon>
        <taxon>Gymnotoidei</taxon>
        <taxon>Gymnotidae</taxon>
        <taxon>Electrophorus</taxon>
    </lineage>
</organism>
<dbReference type="PRINTS" id="PR00237">
    <property type="entry name" value="GPCRRHODOPSN"/>
</dbReference>
<dbReference type="GO" id="GO:0016020">
    <property type="term" value="C:membrane"/>
    <property type="evidence" value="ECO:0007669"/>
    <property type="project" value="UniProtKB-SubCell"/>
</dbReference>
<evidence type="ECO:0000256" key="1">
    <source>
        <dbReference type="ARBA" id="ARBA00004141"/>
    </source>
</evidence>
<dbReference type="Ensembl" id="ENSEEET00000011191.2">
    <property type="protein sequence ID" value="ENSEEEP00000011062.2"/>
    <property type="gene ID" value="ENSEEEG00000005580.2"/>
</dbReference>
<proteinExistence type="predicted"/>
<keyword evidence="7" id="KW-0675">Receptor</keyword>
<dbReference type="PROSITE" id="PS50262">
    <property type="entry name" value="G_PROTEIN_RECEP_F1_2"/>
    <property type="match status" value="1"/>
</dbReference>
<keyword evidence="5" id="KW-0297">G-protein coupled receptor</keyword>
<keyword evidence="2" id="KW-0716">Sensory transduction</keyword>
<feature type="transmembrane region" description="Helical" evidence="9">
    <location>
        <begin position="61"/>
        <end position="82"/>
    </location>
</feature>
<reference evidence="11" key="3">
    <citation type="submission" date="2020-05" db="EMBL/GenBank/DDBJ databases">
        <title>Electrophorus electricus (electric eel) genome, fEleEle1, primary haplotype.</title>
        <authorList>
            <person name="Myers G."/>
            <person name="Meyer A."/>
            <person name="Fedrigo O."/>
            <person name="Formenti G."/>
            <person name="Rhie A."/>
            <person name="Tracey A."/>
            <person name="Sims Y."/>
            <person name="Jarvis E.D."/>
        </authorList>
    </citation>
    <scope>NUCLEOTIDE SEQUENCE [LARGE SCALE GENOMIC DNA]</scope>
</reference>
<reference evidence="12" key="2">
    <citation type="journal article" date="2017" name="Sci. Adv.">
        <title>A tail of two voltages: Proteomic comparison of the three electric organs of the electric eel.</title>
        <authorList>
            <person name="Traeger L.L."/>
            <person name="Sabat G."/>
            <person name="Barrett-Wilt G.A."/>
            <person name="Wells G.B."/>
            <person name="Sussman M.R."/>
        </authorList>
    </citation>
    <scope>NUCLEOTIDE SEQUENCE [LARGE SCALE GENOMIC DNA]</scope>
</reference>
<dbReference type="AlphaFoldDB" id="A0A4W4EJ57"/>
<dbReference type="CDD" id="cd00637">
    <property type="entry name" value="7tm_classA_rhodopsin-like"/>
    <property type="match status" value="1"/>
</dbReference>
<evidence type="ECO:0000256" key="8">
    <source>
        <dbReference type="ARBA" id="ARBA00023224"/>
    </source>
</evidence>
<feature type="transmembrane region" description="Helical" evidence="9">
    <location>
        <begin position="102"/>
        <end position="124"/>
    </location>
</feature>
<keyword evidence="8" id="KW-0807">Transducer</keyword>
<feature type="transmembrane region" description="Helical" evidence="9">
    <location>
        <begin position="20"/>
        <end position="49"/>
    </location>
</feature>
<evidence type="ECO:0000313" key="11">
    <source>
        <dbReference type="Ensembl" id="ENSEEEP00000011062.2"/>
    </source>
</evidence>
<evidence type="ECO:0000256" key="2">
    <source>
        <dbReference type="ARBA" id="ARBA00022606"/>
    </source>
</evidence>
<reference evidence="11" key="4">
    <citation type="submission" date="2025-08" db="UniProtKB">
        <authorList>
            <consortium name="Ensembl"/>
        </authorList>
    </citation>
    <scope>IDENTIFICATION</scope>
</reference>
<dbReference type="Pfam" id="PF00001">
    <property type="entry name" value="7tm_1"/>
    <property type="match status" value="1"/>
</dbReference>
<accession>A0A4W4EJ57</accession>
<reference evidence="11" key="5">
    <citation type="submission" date="2025-09" db="UniProtKB">
        <authorList>
            <consortium name="Ensembl"/>
        </authorList>
    </citation>
    <scope>IDENTIFICATION</scope>
</reference>
<gene>
    <name evidence="11" type="primary">LOC113572055</name>
</gene>
<comment type="subcellular location">
    <subcellularLocation>
        <location evidence="1">Membrane</location>
        <topology evidence="1">Multi-pass membrane protein</topology>
    </subcellularLocation>
</comment>
<feature type="transmembrane region" description="Helical" evidence="9">
    <location>
        <begin position="296"/>
        <end position="317"/>
    </location>
</feature>
<dbReference type="GeneTree" id="ENSGT00650000093633"/>
<evidence type="ECO:0000256" key="5">
    <source>
        <dbReference type="ARBA" id="ARBA00023040"/>
    </source>
</evidence>
<reference evidence="12" key="1">
    <citation type="journal article" date="2014" name="Science">
        <title>Nonhuman genetics. Genomic basis for the convergent evolution of electric organs.</title>
        <authorList>
            <person name="Gallant J.R."/>
            <person name="Traeger L.L."/>
            <person name="Volkening J.D."/>
            <person name="Moffett H."/>
            <person name="Chen P.H."/>
            <person name="Novina C.D."/>
            <person name="Phillips G.N.Jr."/>
            <person name="Anand R."/>
            <person name="Wells G.B."/>
            <person name="Pinch M."/>
            <person name="Guth R."/>
            <person name="Unguez G.A."/>
            <person name="Albert J.S."/>
            <person name="Zakon H.H."/>
            <person name="Samanta M.P."/>
            <person name="Sussman M.R."/>
        </authorList>
    </citation>
    <scope>NUCLEOTIDE SEQUENCE [LARGE SCALE GENOMIC DNA]</scope>
</reference>
<sequence>MEVNVTAPLAMKGPWSLLSAIPLVCYVALVLLGILGNAGVIGVVGESILRPQKGRRISDMILVNMAFSNLMVSMVRNLLLMLTDLGLEMVPSKTWCQILMGIWVWLRCANVWSTFFVSVFHFQTLRRVAPPTTSLSGSQGLPRSLLIGFGGIWTFSLIYSLPAFVYSTKGATNATETLMLVSSTTRPLLGCLWDFPSTSSGLVFATTSMVIHEIVPIVLMSGTNLSSLFILYTHGNKRHLTHKGQGTPAMHRVPAERRAAKVILALIVLFISSWGASVVSVNYFNYNRGPSSTYMLVIARFSNSAFIAVSPVILAVGHRRLRLMSTSWSLMLLTCVHSL</sequence>
<evidence type="ECO:0000256" key="7">
    <source>
        <dbReference type="ARBA" id="ARBA00023170"/>
    </source>
</evidence>
<name>A0A4W4EJ57_ELEEL</name>
<keyword evidence="6 9" id="KW-0472">Membrane</keyword>
<evidence type="ECO:0000256" key="9">
    <source>
        <dbReference type="SAM" id="Phobius"/>
    </source>
</evidence>
<dbReference type="PANTHER" id="PTHR11394:SF137">
    <property type="entry name" value="C-X-C CHEMOKINE RECEPTOR TYPE 3 ISOFORM X1-RELATED"/>
    <property type="match status" value="1"/>
</dbReference>
<evidence type="ECO:0000313" key="12">
    <source>
        <dbReference type="Proteomes" id="UP000314983"/>
    </source>
</evidence>
<dbReference type="Proteomes" id="UP000314983">
    <property type="component" value="Chromosome 4"/>
</dbReference>
<keyword evidence="3 9" id="KW-0812">Transmembrane</keyword>
<feature type="domain" description="G-protein coupled receptors family 1 profile" evidence="10">
    <location>
        <begin position="36"/>
        <end position="314"/>
    </location>
</feature>
<evidence type="ECO:0000256" key="4">
    <source>
        <dbReference type="ARBA" id="ARBA00022989"/>
    </source>
</evidence>
<evidence type="ECO:0000256" key="3">
    <source>
        <dbReference type="ARBA" id="ARBA00022692"/>
    </source>
</evidence>
<dbReference type="OMA" id="YMLIIAR"/>
<protein>
    <recommendedName>
        <fullName evidence="10">G-protein coupled receptors family 1 profile domain-containing protein</fullName>
    </recommendedName>
</protein>
<dbReference type="PANTHER" id="PTHR11394">
    <property type="entry name" value="TASTE RECEPTOR TYPE 2"/>
    <property type="match status" value="1"/>
</dbReference>